<dbReference type="InterPro" id="IPR051806">
    <property type="entry name" value="HAD-like_SPP"/>
</dbReference>
<dbReference type="RefSeq" id="WP_130412164.1">
    <property type="nucleotide sequence ID" value="NZ_SGWX01000001.1"/>
</dbReference>
<dbReference type="PANTHER" id="PTHR43481">
    <property type="entry name" value="FRUCTOSE-1-PHOSPHATE PHOSPHATASE"/>
    <property type="match status" value="1"/>
</dbReference>
<dbReference type="Proteomes" id="UP000293852">
    <property type="component" value="Unassembled WGS sequence"/>
</dbReference>
<dbReference type="Gene3D" id="3.40.50.1000">
    <property type="entry name" value="HAD superfamily/HAD-like"/>
    <property type="match status" value="1"/>
</dbReference>
<dbReference type="FunFam" id="3.40.50.1000:FF:000162">
    <property type="entry name" value="HAD-like protein"/>
    <property type="match status" value="1"/>
</dbReference>
<protein>
    <submittedName>
        <fullName evidence="1">Sugar-phosphatase</fullName>
    </submittedName>
</protein>
<dbReference type="EMBL" id="SGWX01000001">
    <property type="protein sequence ID" value="RZS60332.1"/>
    <property type="molecule type" value="Genomic_DNA"/>
</dbReference>
<evidence type="ECO:0000313" key="1">
    <source>
        <dbReference type="EMBL" id="RZS60332.1"/>
    </source>
</evidence>
<dbReference type="NCBIfam" id="TIGR01549">
    <property type="entry name" value="HAD-SF-IA-v1"/>
    <property type="match status" value="1"/>
</dbReference>
<comment type="caution">
    <text evidence="1">The sequence shown here is derived from an EMBL/GenBank/DDBJ whole genome shotgun (WGS) entry which is preliminary data.</text>
</comment>
<dbReference type="GO" id="GO:0050308">
    <property type="term" value="F:sugar-phosphatase activity"/>
    <property type="evidence" value="ECO:0007669"/>
    <property type="project" value="TreeGrafter"/>
</dbReference>
<dbReference type="SFLD" id="SFLDG01129">
    <property type="entry name" value="C1.5:_HAD__Beta-PGM__Phosphata"/>
    <property type="match status" value="1"/>
</dbReference>
<dbReference type="Gene3D" id="1.10.150.240">
    <property type="entry name" value="Putative phosphatase, domain 2"/>
    <property type="match status" value="1"/>
</dbReference>
<sequence length="231" mass="24425">MTSQPPLPGSVDVDAVLFDMDGTLVDSTRVVERLWQQFATRFGVDVAELLAYAHGRQTQDTIARFLPAGHDPASVTADFLRGELVETRGIVEVAGARQLLRALAHARVALVTSAPRALAEVRMSAAGIPTPAVMVCGDDVGRGKPDPEGYETAARRLGTQPRRCLVVEDAEAGILAGLAAGAQVVVVGDHASPTTTALPRVRDLTAIAVTTRGGRVQVRWNHPTTSARTHA</sequence>
<organism evidence="1 2">
    <name type="scientific">Xylanimonas ulmi</name>
    <dbReference type="NCBI Taxonomy" id="228973"/>
    <lineage>
        <taxon>Bacteria</taxon>
        <taxon>Bacillati</taxon>
        <taxon>Actinomycetota</taxon>
        <taxon>Actinomycetes</taxon>
        <taxon>Micrococcales</taxon>
        <taxon>Promicromonosporaceae</taxon>
        <taxon>Xylanimonas</taxon>
    </lineage>
</organism>
<dbReference type="NCBIfam" id="TIGR01509">
    <property type="entry name" value="HAD-SF-IA-v3"/>
    <property type="match status" value="1"/>
</dbReference>
<dbReference type="OrthoDB" id="9800058at2"/>
<proteinExistence type="predicted"/>
<dbReference type="InterPro" id="IPR023214">
    <property type="entry name" value="HAD_sf"/>
</dbReference>
<evidence type="ECO:0000313" key="2">
    <source>
        <dbReference type="Proteomes" id="UP000293852"/>
    </source>
</evidence>
<dbReference type="InterPro" id="IPR006439">
    <property type="entry name" value="HAD-SF_hydro_IA"/>
</dbReference>
<accession>A0A4Q7M196</accession>
<dbReference type="PANTHER" id="PTHR43481:SF4">
    <property type="entry name" value="GLYCEROL-1-PHOSPHATE PHOSPHOHYDROLASE 1-RELATED"/>
    <property type="match status" value="1"/>
</dbReference>
<dbReference type="AlphaFoldDB" id="A0A4Q7M196"/>
<name>A0A4Q7M196_9MICO</name>
<dbReference type="SUPFAM" id="SSF56784">
    <property type="entry name" value="HAD-like"/>
    <property type="match status" value="1"/>
</dbReference>
<keyword evidence="2" id="KW-1185">Reference proteome</keyword>
<gene>
    <name evidence="1" type="ORF">EV386_0587</name>
</gene>
<dbReference type="SFLD" id="SFLDS00003">
    <property type="entry name" value="Haloacid_Dehalogenase"/>
    <property type="match status" value="1"/>
</dbReference>
<reference evidence="1 2" key="1">
    <citation type="submission" date="2019-02" db="EMBL/GenBank/DDBJ databases">
        <title>Sequencing the genomes of 1000 actinobacteria strains.</title>
        <authorList>
            <person name="Klenk H.-P."/>
        </authorList>
    </citation>
    <scope>NUCLEOTIDE SEQUENCE [LARGE SCALE GENOMIC DNA]</scope>
    <source>
        <strain evidence="1 2">DSM 16932</strain>
    </source>
</reference>
<dbReference type="InterPro" id="IPR036412">
    <property type="entry name" value="HAD-like_sf"/>
</dbReference>
<dbReference type="Pfam" id="PF00702">
    <property type="entry name" value="Hydrolase"/>
    <property type="match status" value="1"/>
</dbReference>
<dbReference type="InterPro" id="IPR023198">
    <property type="entry name" value="PGP-like_dom2"/>
</dbReference>